<dbReference type="GO" id="GO:0031347">
    <property type="term" value="P:regulation of defense response"/>
    <property type="evidence" value="ECO:0007669"/>
    <property type="project" value="UniProtKB-UniRule"/>
</dbReference>
<dbReference type="GO" id="GO:2000022">
    <property type="term" value="P:regulation of jasmonic acid mediated signaling pathway"/>
    <property type="evidence" value="ECO:0007669"/>
    <property type="project" value="UniProtKB-UniRule"/>
</dbReference>
<organism evidence="5 6">
    <name type="scientific">Tripterygium wilfordii</name>
    <name type="common">Thunder God vine</name>
    <dbReference type="NCBI Taxonomy" id="458696"/>
    <lineage>
        <taxon>Eukaryota</taxon>
        <taxon>Viridiplantae</taxon>
        <taxon>Streptophyta</taxon>
        <taxon>Embryophyta</taxon>
        <taxon>Tracheophyta</taxon>
        <taxon>Spermatophyta</taxon>
        <taxon>Magnoliopsida</taxon>
        <taxon>eudicotyledons</taxon>
        <taxon>Gunneridae</taxon>
        <taxon>Pentapetalae</taxon>
        <taxon>rosids</taxon>
        <taxon>fabids</taxon>
        <taxon>Celastrales</taxon>
        <taxon>Celastraceae</taxon>
        <taxon>Tripterygium</taxon>
    </lineage>
</organism>
<evidence type="ECO:0000256" key="3">
    <source>
        <dbReference type="SAM" id="MobiDB-lite"/>
    </source>
</evidence>
<accession>A0A7J7CXI6</accession>
<feature type="region of interest" description="Disordered" evidence="3">
    <location>
        <begin position="128"/>
        <end position="154"/>
    </location>
</feature>
<reference evidence="5 6" key="1">
    <citation type="journal article" date="2020" name="Nat. Commun.">
        <title>Genome of Tripterygium wilfordii and identification of cytochrome P450 involved in triptolide biosynthesis.</title>
        <authorList>
            <person name="Tu L."/>
            <person name="Su P."/>
            <person name="Zhang Z."/>
            <person name="Gao L."/>
            <person name="Wang J."/>
            <person name="Hu T."/>
            <person name="Zhou J."/>
            <person name="Zhang Y."/>
            <person name="Zhao Y."/>
            <person name="Liu Y."/>
            <person name="Song Y."/>
            <person name="Tong Y."/>
            <person name="Lu Y."/>
            <person name="Yang J."/>
            <person name="Xu C."/>
            <person name="Jia M."/>
            <person name="Peters R.J."/>
            <person name="Huang L."/>
            <person name="Gao W."/>
        </authorList>
    </citation>
    <scope>NUCLEOTIDE SEQUENCE [LARGE SCALE GENOMIC DNA]</scope>
    <source>
        <strain evidence="6">cv. XIE 37</strain>
        <tissue evidence="5">Leaf</tissue>
    </source>
</reference>
<comment type="domain">
    <text evidence="2">The jas domain is required for interaction with COI1.</text>
</comment>
<dbReference type="PANTHER" id="PTHR33077">
    <property type="entry name" value="PROTEIN TIFY 4A-RELATED-RELATED"/>
    <property type="match status" value="1"/>
</dbReference>
<dbReference type="InParanoid" id="A0A7J7CXI6"/>
<evidence type="ECO:0000313" key="6">
    <source>
        <dbReference type="Proteomes" id="UP000593562"/>
    </source>
</evidence>
<evidence type="ECO:0000259" key="4">
    <source>
        <dbReference type="PROSITE" id="PS51320"/>
    </source>
</evidence>
<evidence type="ECO:0000313" key="5">
    <source>
        <dbReference type="EMBL" id="KAF5738596.1"/>
    </source>
</evidence>
<name>A0A7J7CXI6_TRIWF</name>
<dbReference type="InterPro" id="IPR010399">
    <property type="entry name" value="Tify_dom"/>
</dbReference>
<feature type="domain" description="Tify" evidence="4">
    <location>
        <begin position="161"/>
        <end position="196"/>
    </location>
</feature>
<feature type="compositionally biased region" description="Low complexity" evidence="3">
    <location>
        <begin position="289"/>
        <end position="299"/>
    </location>
</feature>
<dbReference type="InterPro" id="IPR040390">
    <property type="entry name" value="TIFY/JAZ"/>
</dbReference>
<dbReference type="Proteomes" id="UP000593562">
    <property type="component" value="Unassembled WGS sequence"/>
</dbReference>
<dbReference type="SMART" id="SM00979">
    <property type="entry name" value="TIFY"/>
    <property type="match status" value="1"/>
</dbReference>
<feature type="compositionally biased region" description="Polar residues" evidence="3">
    <location>
        <begin position="230"/>
        <end position="247"/>
    </location>
</feature>
<feature type="region of interest" description="Disordered" evidence="3">
    <location>
        <begin position="217"/>
        <end position="322"/>
    </location>
</feature>
<sequence length="334" mass="35802">MDTGATPSQSVLDKPLSQLTEEDISQLTREDCRKFLKDKGMRRPSWNKSQAIQQVISLKALLEANEDSGAGALCRILGSPILDAPPVSASVLHLETPPMGYPVKEPSNGGCAGHISAATVDEVISYGQKESPKSTTPSEELGCPRTASDVNVISPRSPSVTNGLVGQMTIFYSGKVNVYDGVPPDKARAVMHFAASPIPLDNTLCRTSALWSFPSHSHTASEKHGPVPTGGTTLNTIQTEGQGSREVSLQRFLKKRKDRGRFKGRNNTGLTSSGLEVYLNHQVEKHSPNGHTSRSSTSSPPQPGRPSAFSGDNQAKASYSVDLNDDVQGRRICI</sequence>
<dbReference type="GO" id="GO:0005634">
    <property type="term" value="C:nucleus"/>
    <property type="evidence" value="ECO:0007669"/>
    <property type="project" value="UniProtKB-SubCell"/>
</dbReference>
<dbReference type="PROSITE" id="PS51320">
    <property type="entry name" value="TIFY"/>
    <property type="match status" value="1"/>
</dbReference>
<dbReference type="Pfam" id="PF06200">
    <property type="entry name" value="tify"/>
    <property type="match status" value="1"/>
</dbReference>
<dbReference type="PANTHER" id="PTHR33077:SF42">
    <property type="entry name" value="PROTEIN TIFY 4A-RELATED"/>
    <property type="match status" value="1"/>
</dbReference>
<keyword evidence="6" id="KW-1185">Reference proteome</keyword>
<comment type="function">
    <text evidence="2">Repressor of jasmonate responses.</text>
</comment>
<gene>
    <name evidence="5" type="ORF">HS088_TW13G01497</name>
</gene>
<dbReference type="GO" id="GO:0009611">
    <property type="term" value="P:response to wounding"/>
    <property type="evidence" value="ECO:0007669"/>
    <property type="project" value="UniProtKB-UniRule"/>
</dbReference>
<comment type="subcellular location">
    <subcellularLocation>
        <location evidence="2">Nucleus</location>
    </subcellularLocation>
</comment>
<keyword evidence="2" id="KW-1184">Jasmonic acid signaling pathway</keyword>
<evidence type="ECO:0000256" key="2">
    <source>
        <dbReference type="RuleBase" id="RU369065"/>
    </source>
</evidence>
<dbReference type="EMBL" id="JAAARO010000013">
    <property type="protein sequence ID" value="KAF5738596.1"/>
    <property type="molecule type" value="Genomic_DNA"/>
</dbReference>
<dbReference type="FunCoup" id="A0A7J7CXI6">
    <property type="interactions" value="2139"/>
</dbReference>
<comment type="caution">
    <text evidence="5">The sequence shown here is derived from an EMBL/GenBank/DDBJ whole genome shotgun (WGS) entry which is preliminary data.</text>
</comment>
<dbReference type="AlphaFoldDB" id="A0A7J7CXI6"/>
<keyword evidence="2" id="KW-0539">Nucleus</keyword>
<protein>
    <recommendedName>
        <fullName evidence="2">Protein TIFY</fullName>
    </recommendedName>
    <alternativeName>
        <fullName evidence="2">Jasmonate ZIM domain-containing protein</fullName>
    </alternativeName>
</protein>
<comment type="similarity">
    <text evidence="1 2">Belongs to the TIFY/JAZ family.</text>
</comment>
<feature type="compositionally biased region" description="Basic residues" evidence="3">
    <location>
        <begin position="252"/>
        <end position="264"/>
    </location>
</feature>
<evidence type="ECO:0000256" key="1">
    <source>
        <dbReference type="ARBA" id="ARBA00008614"/>
    </source>
</evidence>
<proteinExistence type="inferred from homology"/>